<feature type="region of interest" description="Disordered" evidence="1">
    <location>
        <begin position="57"/>
        <end position="119"/>
    </location>
</feature>
<evidence type="ECO:0000313" key="4">
    <source>
        <dbReference type="Proteomes" id="UP000605986"/>
    </source>
</evidence>
<accession>A0A8H4JXA8</accession>
<protein>
    <recommendedName>
        <fullName evidence="5">Secreted protein</fullName>
    </recommendedName>
</protein>
<evidence type="ECO:0000313" key="3">
    <source>
        <dbReference type="EMBL" id="KAF4439264.1"/>
    </source>
</evidence>
<evidence type="ECO:0000256" key="1">
    <source>
        <dbReference type="SAM" id="MobiDB-lite"/>
    </source>
</evidence>
<feature type="compositionally biased region" description="Polar residues" evidence="1">
    <location>
        <begin position="138"/>
        <end position="152"/>
    </location>
</feature>
<evidence type="ECO:0008006" key="5">
    <source>
        <dbReference type="Google" id="ProtNLM"/>
    </source>
</evidence>
<gene>
    <name evidence="3" type="ORF">F53441_12632</name>
</gene>
<feature type="region of interest" description="Disordered" evidence="1">
    <location>
        <begin position="138"/>
        <end position="157"/>
    </location>
</feature>
<reference evidence="3" key="1">
    <citation type="submission" date="2020-01" db="EMBL/GenBank/DDBJ databases">
        <title>Identification and distribution of gene clusters putatively required for synthesis of sphingolipid metabolism inhibitors in phylogenetically diverse species of the filamentous fungus Fusarium.</title>
        <authorList>
            <person name="Kim H.-S."/>
            <person name="Busman M."/>
            <person name="Brown D.W."/>
            <person name="Divon H."/>
            <person name="Uhlig S."/>
            <person name="Proctor R.H."/>
        </authorList>
    </citation>
    <scope>NUCLEOTIDE SEQUENCE</scope>
    <source>
        <strain evidence="3">NRRL 53441</strain>
    </source>
</reference>
<keyword evidence="4" id="KW-1185">Reference proteome</keyword>
<organism evidence="3 4">
    <name type="scientific">Fusarium austroafricanum</name>
    <dbReference type="NCBI Taxonomy" id="2364996"/>
    <lineage>
        <taxon>Eukaryota</taxon>
        <taxon>Fungi</taxon>
        <taxon>Dikarya</taxon>
        <taxon>Ascomycota</taxon>
        <taxon>Pezizomycotina</taxon>
        <taxon>Sordariomycetes</taxon>
        <taxon>Hypocreomycetidae</taxon>
        <taxon>Hypocreales</taxon>
        <taxon>Nectriaceae</taxon>
        <taxon>Fusarium</taxon>
        <taxon>Fusarium concolor species complex</taxon>
    </lineage>
</organism>
<feature type="chain" id="PRO_5034946095" description="Secreted protein" evidence="2">
    <location>
        <begin position="19"/>
        <end position="561"/>
    </location>
</feature>
<dbReference type="AlphaFoldDB" id="A0A8H4JXA8"/>
<name>A0A8H4JXA8_9HYPO</name>
<comment type="caution">
    <text evidence="3">The sequence shown here is derived from an EMBL/GenBank/DDBJ whole genome shotgun (WGS) entry which is preliminary data.</text>
</comment>
<dbReference type="OrthoDB" id="5361087at2759"/>
<dbReference type="Proteomes" id="UP000605986">
    <property type="component" value="Unassembled WGS sequence"/>
</dbReference>
<dbReference type="EMBL" id="JAADJG010000693">
    <property type="protein sequence ID" value="KAF4439264.1"/>
    <property type="molecule type" value="Genomic_DNA"/>
</dbReference>
<sequence length="561" mass="60570">MKFSVLVIISTVWVRTLAAPSPNSGYGDGDDYYHCRHKNEGSDDGKHCHMHTRHARPVRGETLHGTPSPPSPLTPQPDDDRPGPSRPNPSGPLLPSSPATNVVPMGGGKKGTDTTIPLAKRQSCGGKSIVFDTSTVFHSDTATGSKPGSASEPSGAKSGKVIFSTSNWIAAISVDGGATFNTIDPTVYAGPANPATDAGFCCDQVVQYIPSIDRFVWLMQYVATNDTKNVNKLRLITFRPDDVVATGIRSYIYTDILSSGGWLDYGELGVGNTQLYISATLYGPTSGLMVFRVPISALNVVGSYTYWQTNANDGAVAQGSRLAQNPGADVFWAGHSDLGKAIRVFKWSESSTSYAWNDVSIDHWPTDISKFVSACPADTTKNWLFSNSANNIIGATRRRTNEVWFAWNAGSGDGFANPHVQIVQVNVGNFPSLPKPKQWQIWNPNFAFAFPNFYTSRECGDVGLAIAFGGGTLNPSGALGVVTSEGILTQTVYYPELSNTCEERFGDYLGVRMKSLARAQYNNAFLWAKRDLPCLDIAVEPTRIRTGLNPPFIGLSSRPSD</sequence>
<evidence type="ECO:0000256" key="2">
    <source>
        <dbReference type="SAM" id="SignalP"/>
    </source>
</evidence>
<proteinExistence type="predicted"/>
<keyword evidence="2" id="KW-0732">Signal</keyword>
<feature type="signal peptide" evidence="2">
    <location>
        <begin position="1"/>
        <end position="18"/>
    </location>
</feature>